<dbReference type="EMBL" id="BRLJ01000002">
    <property type="protein sequence ID" value="GKX62306.1"/>
    <property type="molecule type" value="Genomic_DNA"/>
</dbReference>
<gene>
    <name evidence="1" type="ORF">SOASR032_08750</name>
</gene>
<organism evidence="1 2">
    <name type="scientific">Pragia fontium</name>
    <dbReference type="NCBI Taxonomy" id="82985"/>
    <lineage>
        <taxon>Bacteria</taxon>
        <taxon>Pseudomonadati</taxon>
        <taxon>Pseudomonadota</taxon>
        <taxon>Gammaproteobacteria</taxon>
        <taxon>Enterobacterales</taxon>
        <taxon>Budviciaceae</taxon>
        <taxon>Pragia</taxon>
    </lineage>
</organism>
<keyword evidence="2" id="KW-1185">Reference proteome</keyword>
<sequence length="59" mass="6718">MVVNGIENRSSDMKYPDKFMLLLVIIANKSSDISDKLKRAIYIYSSTVNIQLYTTVDNS</sequence>
<evidence type="ECO:0000313" key="2">
    <source>
        <dbReference type="Proteomes" id="UP001059610"/>
    </source>
</evidence>
<evidence type="ECO:0000313" key="1">
    <source>
        <dbReference type="EMBL" id="GKX62306.1"/>
    </source>
</evidence>
<reference evidence="1" key="1">
    <citation type="submission" date="2022-06" db="EMBL/GenBank/DDBJ databases">
        <title>Draft genome sequences of Pragia fontium str. JCM24417.</title>
        <authorList>
            <person name="Wakabayashi Y."/>
            <person name="Kojima K."/>
        </authorList>
    </citation>
    <scope>NUCLEOTIDE SEQUENCE</scope>
    <source>
        <strain evidence="1">JCM 24417</strain>
    </source>
</reference>
<dbReference type="Proteomes" id="UP001059610">
    <property type="component" value="Unassembled WGS sequence"/>
</dbReference>
<proteinExistence type="predicted"/>
<protein>
    <submittedName>
        <fullName evidence="1">Uncharacterized protein</fullName>
    </submittedName>
</protein>
<name>A0ABQ5LH57_9GAMM</name>
<accession>A0ABQ5LH57</accession>
<comment type="caution">
    <text evidence="1">The sequence shown here is derived from an EMBL/GenBank/DDBJ whole genome shotgun (WGS) entry which is preliminary data.</text>
</comment>